<comment type="caution">
    <text evidence="1">The sequence shown here is derived from an EMBL/GenBank/DDBJ whole genome shotgun (WGS) entry which is preliminary data.</text>
</comment>
<dbReference type="EC" id="3.1.1.85" evidence="1"/>
<dbReference type="InterPro" id="IPR029058">
    <property type="entry name" value="AB_hydrolase_fold"/>
</dbReference>
<proteinExistence type="predicted"/>
<dbReference type="InterPro" id="IPR008886">
    <property type="entry name" value="UPF0227/Esterase_YqiA"/>
</dbReference>
<dbReference type="GO" id="GO:0090499">
    <property type="term" value="F:pimelyl-[acyl-carrier protein] methyl ester esterase activity"/>
    <property type="evidence" value="ECO:0007669"/>
    <property type="project" value="UniProtKB-EC"/>
</dbReference>
<dbReference type="Gene3D" id="3.40.50.1820">
    <property type="entry name" value="alpha/beta hydrolase"/>
    <property type="match status" value="1"/>
</dbReference>
<sequence>MNQRILLITGWGGGTKLLHPLKQALVAQGHDVELCNIFNALDEQALQQKVELARQFDVIVGWSLGGQLATLLVDQIQKQHGLEKVLITLGSNPCFVANETWPTAMDQQTFQQFKQSFEQDAVATLKKFGYMVCQGTETTKADFITLQSLIQAQNLETLREGLNCLEQLNNVDILKNYSGHQYHVFAKQDFLVSYKVQRNFQKFNAKFLETELVSGSHGFPLFEAELITGKICHFLQKIEQTTG</sequence>
<dbReference type="SUPFAM" id="SSF53474">
    <property type="entry name" value="alpha/beta-Hydrolases"/>
    <property type="match status" value="1"/>
</dbReference>
<protein>
    <submittedName>
        <fullName evidence="1">Pimeloyl-[acyl-carrier protein] methyl ester esterase</fullName>
        <ecNumber evidence="1">3.1.1.85</ecNumber>
    </submittedName>
</protein>
<evidence type="ECO:0000313" key="2">
    <source>
        <dbReference type="Proteomes" id="UP000489961"/>
    </source>
</evidence>
<organism evidence="1 2">
    <name type="scientific">Acinetobacter bouvetii</name>
    <dbReference type="NCBI Taxonomy" id="202951"/>
    <lineage>
        <taxon>Bacteria</taxon>
        <taxon>Pseudomonadati</taxon>
        <taxon>Pseudomonadota</taxon>
        <taxon>Gammaproteobacteria</taxon>
        <taxon>Moraxellales</taxon>
        <taxon>Moraxellaceae</taxon>
        <taxon>Acinetobacter</taxon>
    </lineage>
</organism>
<dbReference type="AlphaFoldDB" id="A0A811GCM4"/>
<dbReference type="EMBL" id="CADDTS010000033">
    <property type="protein sequence ID" value="CAB1216764.1"/>
    <property type="molecule type" value="Genomic_DNA"/>
</dbReference>
<dbReference type="Pfam" id="PF05728">
    <property type="entry name" value="UPF0227"/>
    <property type="match status" value="1"/>
</dbReference>
<name>A0A811GCM4_9GAMM</name>
<reference evidence="1 2" key="1">
    <citation type="submission" date="2020-02" db="EMBL/GenBank/DDBJ databases">
        <authorList>
            <person name="Chaudhuri R."/>
        </authorList>
    </citation>
    <scope>NUCLEOTIDE SEQUENCE [LARGE SCALE GENOMIC DNA]</scope>
    <source>
        <strain evidence="1">SFB21</strain>
    </source>
</reference>
<dbReference type="RefSeq" id="WP_174559856.1">
    <property type="nucleotide sequence ID" value="NZ_CADDTS010000033.1"/>
</dbReference>
<keyword evidence="1" id="KW-0378">Hydrolase</keyword>
<accession>A0A811GCM4</accession>
<gene>
    <name evidence="1" type="primary">bioH</name>
    <name evidence="1" type="ORF">SFB21_1991</name>
</gene>
<evidence type="ECO:0000313" key="1">
    <source>
        <dbReference type="EMBL" id="CAB1216764.1"/>
    </source>
</evidence>
<dbReference type="Proteomes" id="UP000489961">
    <property type="component" value="Unassembled WGS sequence"/>
</dbReference>